<reference evidence="2 3" key="1">
    <citation type="submission" date="2022-05" db="EMBL/GenBank/DDBJ databases">
        <title>Streptomyces sp. nov. RY43-2 isolated from soil of a peat swamp forest.</title>
        <authorList>
            <person name="Kanchanasin P."/>
            <person name="Tanasupawat S."/>
            <person name="Phongsopitanun W."/>
        </authorList>
    </citation>
    <scope>NUCLEOTIDE SEQUENCE [LARGE SCALE GENOMIC DNA]</scope>
    <source>
        <strain evidence="2 3">RY43-2</strain>
    </source>
</reference>
<dbReference type="EMBL" id="JAMWMR010000002">
    <property type="protein sequence ID" value="MCN9239907.1"/>
    <property type="molecule type" value="Genomic_DNA"/>
</dbReference>
<comment type="caution">
    <text evidence="2">The sequence shown here is derived from an EMBL/GenBank/DDBJ whole genome shotgun (WGS) entry which is preliminary data.</text>
</comment>
<dbReference type="Proteomes" id="UP001523219">
    <property type="component" value="Unassembled WGS sequence"/>
</dbReference>
<protein>
    <submittedName>
        <fullName evidence="2">Uncharacterized protein</fullName>
    </submittedName>
</protein>
<organism evidence="2 3">
    <name type="scientific">Streptomyces macrolidinus</name>
    <dbReference type="NCBI Taxonomy" id="2952607"/>
    <lineage>
        <taxon>Bacteria</taxon>
        <taxon>Bacillati</taxon>
        <taxon>Actinomycetota</taxon>
        <taxon>Actinomycetes</taxon>
        <taxon>Kitasatosporales</taxon>
        <taxon>Streptomycetaceae</taxon>
        <taxon>Streptomyces</taxon>
    </lineage>
</organism>
<sequence length="125" mass="13514">MANELVREDGNGWVGTPRLLPWTNEGKPCRLSAASEGGVLSGSADAMEAVQMRDSREVLAHARGLLEDSHKLGAHELKFISSRLAESLTDVLRVAESRGIRIGIVDADPDDDAEERTDEALTFGE</sequence>
<feature type="compositionally biased region" description="Acidic residues" evidence="1">
    <location>
        <begin position="107"/>
        <end position="117"/>
    </location>
</feature>
<evidence type="ECO:0000256" key="1">
    <source>
        <dbReference type="SAM" id="MobiDB-lite"/>
    </source>
</evidence>
<accession>A0ABT0Z8Y4</accession>
<feature type="region of interest" description="Disordered" evidence="1">
    <location>
        <begin position="106"/>
        <end position="125"/>
    </location>
</feature>
<gene>
    <name evidence="2" type="ORF">NGF19_03745</name>
</gene>
<evidence type="ECO:0000313" key="2">
    <source>
        <dbReference type="EMBL" id="MCN9239907.1"/>
    </source>
</evidence>
<keyword evidence="3" id="KW-1185">Reference proteome</keyword>
<proteinExistence type="predicted"/>
<name>A0ABT0Z8Y4_9ACTN</name>
<dbReference type="RefSeq" id="WP_252422117.1">
    <property type="nucleotide sequence ID" value="NZ_JAMWMR010000002.1"/>
</dbReference>
<evidence type="ECO:0000313" key="3">
    <source>
        <dbReference type="Proteomes" id="UP001523219"/>
    </source>
</evidence>